<dbReference type="Pfam" id="PF25944">
    <property type="entry name" value="Beta-barrel_RND"/>
    <property type="match status" value="1"/>
</dbReference>
<dbReference type="PANTHER" id="PTHR30158">
    <property type="entry name" value="ACRA/E-RELATED COMPONENT OF DRUG EFFLUX TRANSPORTER"/>
    <property type="match status" value="1"/>
</dbReference>
<feature type="signal peptide" evidence="4">
    <location>
        <begin position="1"/>
        <end position="29"/>
    </location>
</feature>
<dbReference type="InterPro" id="IPR058627">
    <property type="entry name" value="MdtA-like_C"/>
</dbReference>
<evidence type="ECO:0000313" key="9">
    <source>
        <dbReference type="EMBL" id="ASJ25934.1"/>
    </source>
</evidence>
<dbReference type="EMBL" id="CP022115">
    <property type="protein sequence ID" value="ASJ25934.1"/>
    <property type="molecule type" value="Genomic_DNA"/>
</dbReference>
<dbReference type="Pfam" id="PF25876">
    <property type="entry name" value="HH_MFP_RND"/>
    <property type="match status" value="1"/>
</dbReference>
<dbReference type="Gene3D" id="1.10.287.470">
    <property type="entry name" value="Helix hairpin bin"/>
    <property type="match status" value="1"/>
</dbReference>
<sequence length="405" mass="43313">MKPLLSHRTRTALLLPLAALLAACNDQTAQPSAPPPEVSVITTRAADVPVSFQYVGQVAGFRDIQIRGRVNGILLKRLYQEGQSVKAGTPLFQIDPEPYQVAVERARAALAVQQASLMNADLNYKRIVPLYKENAVSQKDRDDALATFEAAKAAVAQAKAALHEAEINLGYTLVTAPISGLTNKAAQSEGSLISASSAEGSLLTSMSQIDPIYVNFAFSENESIEQRKMEASGKLIVPPEKKFDVQLTLGDGSTYSRTGTMNFTDNVVDPTTGTISARALFQNPDSELRPGQYARVTLKGYQYRDAITIPQKSVLTTQQGKIVMLVGQDNKVSPRPVTLGQEVNNDVLVLSGLKPGERVIVEGLVKARPGQPVKIVPLTPPPAAAKAPAAKPDAAQPEKLAPSAK</sequence>
<feature type="domain" description="Multidrug resistance protein MdtA-like beta-barrel" evidence="7">
    <location>
        <begin position="211"/>
        <end position="299"/>
    </location>
</feature>
<dbReference type="GO" id="GO:0046677">
    <property type="term" value="P:response to antibiotic"/>
    <property type="evidence" value="ECO:0007669"/>
    <property type="project" value="TreeGrafter"/>
</dbReference>
<dbReference type="NCBIfam" id="TIGR01730">
    <property type="entry name" value="RND_mfp"/>
    <property type="match status" value="1"/>
</dbReference>
<feature type="region of interest" description="Disordered" evidence="3">
    <location>
        <begin position="371"/>
        <end position="405"/>
    </location>
</feature>
<evidence type="ECO:0000259" key="8">
    <source>
        <dbReference type="Pfam" id="PF25967"/>
    </source>
</evidence>
<dbReference type="Proteomes" id="UP000197424">
    <property type="component" value="Chromosome"/>
</dbReference>
<dbReference type="InterPro" id="IPR058625">
    <property type="entry name" value="MdtA-like_BSH"/>
</dbReference>
<evidence type="ECO:0000259" key="6">
    <source>
        <dbReference type="Pfam" id="PF25917"/>
    </source>
</evidence>
<dbReference type="InterPro" id="IPR058626">
    <property type="entry name" value="MdtA-like_b-barrel"/>
</dbReference>
<keyword evidence="4" id="KW-0732">Signal</keyword>
<dbReference type="InterPro" id="IPR006143">
    <property type="entry name" value="RND_pump_MFP"/>
</dbReference>
<dbReference type="RefSeq" id="WP_088861610.1">
    <property type="nucleotide sequence ID" value="NZ_CP022115.1"/>
</dbReference>
<evidence type="ECO:0000256" key="3">
    <source>
        <dbReference type="SAM" id="MobiDB-lite"/>
    </source>
</evidence>
<evidence type="ECO:0000256" key="2">
    <source>
        <dbReference type="ARBA" id="ARBA00009477"/>
    </source>
</evidence>
<accession>A0A248LNA7</accession>
<evidence type="ECO:0000256" key="1">
    <source>
        <dbReference type="ARBA" id="ARBA00004196"/>
    </source>
</evidence>
<protein>
    <submittedName>
        <fullName evidence="9">Hemolysin D</fullName>
    </submittedName>
</protein>
<dbReference type="Gene3D" id="2.40.30.170">
    <property type="match status" value="1"/>
</dbReference>
<dbReference type="FunFam" id="2.40.420.20:FF:000001">
    <property type="entry name" value="Efflux RND transporter periplasmic adaptor subunit"/>
    <property type="match status" value="1"/>
</dbReference>
<dbReference type="InterPro" id="IPR058624">
    <property type="entry name" value="MdtA-like_HH"/>
</dbReference>
<gene>
    <name evidence="9" type="ORF">LHGZ1_3103</name>
</gene>
<feature type="chain" id="PRO_5012625557" evidence="4">
    <location>
        <begin position="30"/>
        <end position="405"/>
    </location>
</feature>
<organism evidence="9 10">
    <name type="scientific">Laribacter hongkongensis</name>
    <dbReference type="NCBI Taxonomy" id="168471"/>
    <lineage>
        <taxon>Bacteria</taxon>
        <taxon>Pseudomonadati</taxon>
        <taxon>Pseudomonadota</taxon>
        <taxon>Betaproteobacteria</taxon>
        <taxon>Neisseriales</taxon>
        <taxon>Aquaspirillaceae</taxon>
        <taxon>Laribacter</taxon>
    </lineage>
</organism>
<feature type="compositionally biased region" description="Low complexity" evidence="3">
    <location>
        <begin position="384"/>
        <end position="395"/>
    </location>
</feature>
<feature type="domain" description="Multidrug resistance protein MdtA-like barrel-sandwich hybrid" evidence="6">
    <location>
        <begin position="63"/>
        <end position="203"/>
    </location>
</feature>
<dbReference type="Gene3D" id="2.40.50.100">
    <property type="match status" value="1"/>
</dbReference>
<dbReference type="SUPFAM" id="SSF111369">
    <property type="entry name" value="HlyD-like secretion proteins"/>
    <property type="match status" value="1"/>
</dbReference>
<comment type="similarity">
    <text evidence="2">Belongs to the membrane fusion protein (MFP) (TC 8.A.1) family.</text>
</comment>
<dbReference type="GO" id="GO:0005886">
    <property type="term" value="C:plasma membrane"/>
    <property type="evidence" value="ECO:0007669"/>
    <property type="project" value="UniProtKB-SubCell"/>
</dbReference>
<reference evidence="10" key="1">
    <citation type="submission" date="2017-06" db="EMBL/GenBank/DDBJ databases">
        <title>Whole genome sequence of Laribacter hongkongensis LHGZ1.</title>
        <authorList>
            <person name="Chen D."/>
            <person name="Wu H."/>
            <person name="Chen J."/>
        </authorList>
    </citation>
    <scope>NUCLEOTIDE SEQUENCE [LARGE SCALE GENOMIC DNA]</scope>
    <source>
        <strain evidence="10">LHGZ1</strain>
    </source>
</reference>
<feature type="domain" description="Multidrug resistance protein MdtA-like alpha-helical hairpin" evidence="5">
    <location>
        <begin position="104"/>
        <end position="172"/>
    </location>
</feature>
<dbReference type="OrthoDB" id="9783047at2"/>
<dbReference type="GO" id="GO:0022857">
    <property type="term" value="F:transmembrane transporter activity"/>
    <property type="evidence" value="ECO:0007669"/>
    <property type="project" value="InterPro"/>
</dbReference>
<feature type="domain" description="Multidrug resistance protein MdtA-like C-terminal permuted SH3" evidence="8">
    <location>
        <begin position="305"/>
        <end position="364"/>
    </location>
</feature>
<name>A0A248LNA7_9NEIS</name>
<dbReference type="Pfam" id="PF25967">
    <property type="entry name" value="RND-MFP_C"/>
    <property type="match status" value="1"/>
</dbReference>
<evidence type="ECO:0000259" key="7">
    <source>
        <dbReference type="Pfam" id="PF25944"/>
    </source>
</evidence>
<dbReference type="Pfam" id="PF25917">
    <property type="entry name" value="BSH_RND"/>
    <property type="match status" value="1"/>
</dbReference>
<evidence type="ECO:0000256" key="4">
    <source>
        <dbReference type="SAM" id="SignalP"/>
    </source>
</evidence>
<comment type="subcellular location">
    <subcellularLocation>
        <location evidence="1">Cell envelope</location>
    </subcellularLocation>
</comment>
<dbReference type="Gene3D" id="2.40.420.20">
    <property type="match status" value="1"/>
</dbReference>
<dbReference type="PROSITE" id="PS51257">
    <property type="entry name" value="PROKAR_LIPOPROTEIN"/>
    <property type="match status" value="1"/>
</dbReference>
<dbReference type="AlphaFoldDB" id="A0A248LNA7"/>
<evidence type="ECO:0000313" key="10">
    <source>
        <dbReference type="Proteomes" id="UP000197424"/>
    </source>
</evidence>
<proteinExistence type="inferred from homology"/>
<evidence type="ECO:0000259" key="5">
    <source>
        <dbReference type="Pfam" id="PF25876"/>
    </source>
</evidence>